<keyword evidence="8" id="KW-1185">Reference proteome</keyword>
<comment type="subcellular location">
    <subcellularLocation>
        <location evidence="1">Preautophagosomal structure</location>
    </subcellularLocation>
</comment>
<dbReference type="PANTHER" id="PTHR13430:SF4">
    <property type="entry name" value="AUTOPHAGY-RELATED PROTEIN 13"/>
    <property type="match status" value="1"/>
</dbReference>
<name>A0A9P0PGZ6_ACAOB</name>
<dbReference type="GO" id="GO:0034727">
    <property type="term" value="P:piecemeal microautophagy of the nucleus"/>
    <property type="evidence" value="ECO:0007669"/>
    <property type="project" value="TreeGrafter"/>
</dbReference>
<dbReference type="Gene3D" id="3.30.900.10">
    <property type="entry name" value="HORMA domain"/>
    <property type="match status" value="1"/>
</dbReference>
<dbReference type="GO" id="GO:0000423">
    <property type="term" value="P:mitophagy"/>
    <property type="evidence" value="ECO:0007669"/>
    <property type="project" value="TreeGrafter"/>
</dbReference>
<evidence type="ECO:0000256" key="2">
    <source>
        <dbReference type="ARBA" id="ARBA00007341"/>
    </source>
</evidence>
<evidence type="ECO:0000313" key="7">
    <source>
        <dbReference type="EMBL" id="CAH1985801.1"/>
    </source>
</evidence>
<dbReference type="AlphaFoldDB" id="A0A9P0PGZ6"/>
<feature type="compositionally biased region" description="Basic and acidic residues" evidence="5">
    <location>
        <begin position="351"/>
        <end position="367"/>
    </location>
</feature>
<evidence type="ECO:0000259" key="6">
    <source>
        <dbReference type="Pfam" id="PF10033"/>
    </source>
</evidence>
<proteinExistence type="inferred from homology"/>
<dbReference type="GO" id="GO:0000407">
    <property type="term" value="C:phagophore assembly site"/>
    <property type="evidence" value="ECO:0007669"/>
    <property type="project" value="UniProtKB-SubCell"/>
</dbReference>
<evidence type="ECO:0000256" key="5">
    <source>
        <dbReference type="SAM" id="MobiDB-lite"/>
    </source>
</evidence>
<dbReference type="InterPro" id="IPR018731">
    <property type="entry name" value="Atg13_N"/>
</dbReference>
<dbReference type="Pfam" id="PF10033">
    <property type="entry name" value="ATG13"/>
    <property type="match status" value="1"/>
</dbReference>
<dbReference type="GO" id="GO:0034497">
    <property type="term" value="P:protein localization to phagophore assembly site"/>
    <property type="evidence" value="ECO:0007669"/>
    <property type="project" value="TreeGrafter"/>
</dbReference>
<reference evidence="7" key="1">
    <citation type="submission" date="2022-03" db="EMBL/GenBank/DDBJ databases">
        <authorList>
            <person name="Sayadi A."/>
        </authorList>
    </citation>
    <scope>NUCLEOTIDE SEQUENCE</scope>
</reference>
<evidence type="ECO:0000256" key="3">
    <source>
        <dbReference type="ARBA" id="ARBA00023006"/>
    </source>
</evidence>
<feature type="domain" description="Autophagy-related protein 13 N-terminal" evidence="6">
    <location>
        <begin position="92"/>
        <end position="194"/>
    </location>
</feature>
<dbReference type="GO" id="GO:0005829">
    <property type="term" value="C:cytosol"/>
    <property type="evidence" value="ECO:0007669"/>
    <property type="project" value="TreeGrafter"/>
</dbReference>
<dbReference type="Proteomes" id="UP001152888">
    <property type="component" value="Unassembled WGS sequence"/>
</dbReference>
<dbReference type="GO" id="GO:1990316">
    <property type="term" value="C:Atg1/ULK1 kinase complex"/>
    <property type="evidence" value="ECO:0007669"/>
    <property type="project" value="InterPro"/>
</dbReference>
<dbReference type="EMBL" id="CAKOFQ010006986">
    <property type="protein sequence ID" value="CAH1985801.1"/>
    <property type="molecule type" value="Genomic_DNA"/>
</dbReference>
<accession>A0A9P0PGZ6</accession>
<evidence type="ECO:0000256" key="1">
    <source>
        <dbReference type="ARBA" id="ARBA00004329"/>
    </source>
</evidence>
<dbReference type="InterPro" id="IPR036570">
    <property type="entry name" value="HORMA_dom_sf"/>
</dbReference>
<organism evidence="7 8">
    <name type="scientific">Acanthoscelides obtectus</name>
    <name type="common">Bean weevil</name>
    <name type="synonym">Bruchus obtectus</name>
    <dbReference type="NCBI Taxonomy" id="200917"/>
    <lineage>
        <taxon>Eukaryota</taxon>
        <taxon>Metazoa</taxon>
        <taxon>Ecdysozoa</taxon>
        <taxon>Arthropoda</taxon>
        <taxon>Hexapoda</taxon>
        <taxon>Insecta</taxon>
        <taxon>Pterygota</taxon>
        <taxon>Neoptera</taxon>
        <taxon>Endopterygota</taxon>
        <taxon>Coleoptera</taxon>
        <taxon>Polyphaga</taxon>
        <taxon>Cucujiformia</taxon>
        <taxon>Chrysomeloidea</taxon>
        <taxon>Chrysomelidae</taxon>
        <taxon>Bruchinae</taxon>
        <taxon>Bruchini</taxon>
        <taxon>Acanthoscelides</taxon>
    </lineage>
</organism>
<comment type="caution">
    <text evidence="7">The sequence shown here is derived from an EMBL/GenBank/DDBJ whole genome shotgun (WGS) entry which is preliminary data.</text>
</comment>
<sequence length="468" mass="52715">MAMKFSNQDKKDLDKFIKFLAQKSVQLIVQSRLGEKVSTPCKPHSTGTDWFNLNIIDLPDVLFETKRVLNGEVLSTCLPLCVEISLRTAEGDQMVLETWSFGILPERCDWSPRIVNTVYNRMTIMLKSLASVTRVLPAYKLSRKQGEDTFVICYRIYMDEPQIHCLGEGYKCVRVAQLYTPVGLLMLSVAYRTKMTISPTHTDRDSIMLKSDHFNTNLSPKNGRYDDTRGPDNTVPSTLSVAKEGQLACRNVTKLGPDNPVPSTPSLAKEGHLPCRYDTNEDKITSLSDTMKKIGAFADCKKKDFESELIIPNAPFSRLFTVSKASPKSVEENDLMENAINDCRTTVDSVEETKESERLTEEPEIEPKTVSNGNSKQERGSKLEALTMVSTNDDFIMVDLRTPFGSVTENSELGRFYREWQAAPPLQAFIDLPPLEEVDVSKQLENFETEANEYNTVLQSLCQSPNNN</sequence>
<dbReference type="PANTHER" id="PTHR13430">
    <property type="match status" value="1"/>
</dbReference>
<comment type="similarity">
    <text evidence="2 4">Belongs to the ATG13 family. Metazoan subfamily.</text>
</comment>
<protein>
    <recommendedName>
        <fullName evidence="4">Autophagy-related protein 13</fullName>
    </recommendedName>
</protein>
<keyword evidence="3 4" id="KW-0072">Autophagy</keyword>
<dbReference type="InterPro" id="IPR040182">
    <property type="entry name" value="ATG13"/>
</dbReference>
<evidence type="ECO:0000313" key="8">
    <source>
        <dbReference type="Proteomes" id="UP001152888"/>
    </source>
</evidence>
<dbReference type="OrthoDB" id="70161at2759"/>
<gene>
    <name evidence="7" type="ORF">ACAOBT_LOCUS16888</name>
</gene>
<feature type="region of interest" description="Disordered" evidence="5">
    <location>
        <begin position="350"/>
        <end position="379"/>
    </location>
</feature>
<evidence type="ECO:0000256" key="4">
    <source>
        <dbReference type="RuleBase" id="RU361214"/>
    </source>
</evidence>